<keyword evidence="3" id="KW-1185">Reference proteome</keyword>
<dbReference type="Proteomes" id="UP000285310">
    <property type="component" value="Unassembled WGS sequence"/>
</dbReference>
<evidence type="ECO:0000313" key="2">
    <source>
        <dbReference type="EMBL" id="ROO30137.1"/>
    </source>
</evidence>
<organism evidence="2 3">
    <name type="scientific">Salinisphaera japonica YTM-1</name>
    <dbReference type="NCBI Taxonomy" id="1209778"/>
    <lineage>
        <taxon>Bacteria</taxon>
        <taxon>Pseudomonadati</taxon>
        <taxon>Pseudomonadota</taxon>
        <taxon>Gammaproteobacteria</taxon>
        <taxon>Salinisphaerales</taxon>
        <taxon>Salinisphaeraceae</taxon>
        <taxon>Salinisphaera</taxon>
    </lineage>
</organism>
<dbReference type="InParanoid" id="A0A423PWZ7"/>
<evidence type="ECO:0000313" key="3">
    <source>
        <dbReference type="Proteomes" id="UP000285310"/>
    </source>
</evidence>
<gene>
    <name evidence="2" type="ORF">SAJA_05520</name>
</gene>
<protein>
    <recommendedName>
        <fullName evidence="4">DUF4398 domain-containing protein</fullName>
    </recommendedName>
</protein>
<comment type="caution">
    <text evidence="2">The sequence shown here is derived from an EMBL/GenBank/DDBJ whole genome shotgun (WGS) entry which is preliminary data.</text>
</comment>
<feature type="compositionally biased region" description="Low complexity" evidence="1">
    <location>
        <begin position="110"/>
        <end position="119"/>
    </location>
</feature>
<proteinExistence type="predicted"/>
<reference evidence="2 3" key="1">
    <citation type="submission" date="2013-10" db="EMBL/GenBank/DDBJ databases">
        <title>Salinisphaera japonica YTM-1 Genome Sequencing.</title>
        <authorList>
            <person name="Lai Q."/>
            <person name="Li C."/>
            <person name="Shao Z."/>
        </authorList>
    </citation>
    <scope>NUCLEOTIDE SEQUENCE [LARGE SCALE GENOMIC DNA]</scope>
    <source>
        <strain evidence="2 3">YTM-1</strain>
    </source>
</reference>
<sequence length="151" mass="15879">MVAVVALSGCVSDGNRGERPAVPDQSVLEPATQALDKAVRANAEDFAPRAVDSARRRITLARDILFAAARADRDLKPAERERIDVLVAQARLDAREALVETQAKAVNKQLGQLQQTQSQPADETTGRTDGSLGFDNGMGGSGLSNTAPIGG</sequence>
<evidence type="ECO:0000256" key="1">
    <source>
        <dbReference type="SAM" id="MobiDB-lite"/>
    </source>
</evidence>
<feature type="region of interest" description="Disordered" evidence="1">
    <location>
        <begin position="110"/>
        <end position="151"/>
    </location>
</feature>
<evidence type="ECO:0008006" key="4">
    <source>
        <dbReference type="Google" id="ProtNLM"/>
    </source>
</evidence>
<accession>A0A423PWZ7</accession>
<dbReference type="AlphaFoldDB" id="A0A423PWZ7"/>
<name>A0A423PWZ7_9GAMM</name>
<dbReference type="EMBL" id="AYKG01000012">
    <property type="protein sequence ID" value="ROO30137.1"/>
    <property type="molecule type" value="Genomic_DNA"/>
</dbReference>